<accession>A0A1H6M2Q5</accession>
<dbReference type="InterPro" id="IPR013785">
    <property type="entry name" value="Aldolase_TIM"/>
</dbReference>
<keyword evidence="3" id="KW-1185">Reference proteome</keyword>
<dbReference type="AlphaFoldDB" id="A0A1H6M2Q5"/>
<dbReference type="KEGG" id="agl:PYTT_2038"/>
<dbReference type="Proteomes" id="UP000176204">
    <property type="component" value="Chromosome I"/>
</dbReference>
<keyword evidence="1" id="KW-0732">Signal</keyword>
<feature type="signal peptide" evidence="1">
    <location>
        <begin position="1"/>
        <end position="23"/>
    </location>
</feature>
<dbReference type="EMBL" id="LT629973">
    <property type="protein sequence ID" value="SEH95450.1"/>
    <property type="molecule type" value="Genomic_DNA"/>
</dbReference>
<feature type="chain" id="PRO_5009604564" evidence="1">
    <location>
        <begin position="24"/>
        <end position="687"/>
    </location>
</feature>
<dbReference type="Gene3D" id="3.20.20.70">
    <property type="entry name" value="Aldolase class I"/>
    <property type="match status" value="1"/>
</dbReference>
<dbReference type="InterPro" id="IPR017853">
    <property type="entry name" value="GH"/>
</dbReference>
<name>A0A1H6M2Q5_9BACT</name>
<dbReference type="RefSeq" id="WP_141675805.1">
    <property type="nucleotide sequence ID" value="NZ_JACVVN010000012.1"/>
</dbReference>
<dbReference type="OrthoDB" id="3183911at2"/>
<dbReference type="STRING" id="1679444.PYTT_2038"/>
<protein>
    <submittedName>
        <fullName evidence="2">Aldolase-type tim barrel</fullName>
    </submittedName>
</protein>
<evidence type="ECO:0000313" key="2">
    <source>
        <dbReference type="EMBL" id="SEH95450.1"/>
    </source>
</evidence>
<organism evidence="2 3">
    <name type="scientific">Akkermansia glycaniphila</name>
    <dbReference type="NCBI Taxonomy" id="1679444"/>
    <lineage>
        <taxon>Bacteria</taxon>
        <taxon>Pseudomonadati</taxon>
        <taxon>Verrucomicrobiota</taxon>
        <taxon>Verrucomicrobiia</taxon>
        <taxon>Verrucomicrobiales</taxon>
        <taxon>Akkermansiaceae</taxon>
        <taxon>Akkermansia</taxon>
    </lineage>
</organism>
<proteinExistence type="predicted"/>
<dbReference type="SUPFAM" id="SSF51445">
    <property type="entry name" value="(Trans)glycosidases"/>
    <property type="match status" value="1"/>
</dbReference>
<sequence>MTSSKILTGLLSLGMMGTGVLCAASTPDAANAPASGANVSSQQADGVLANDLVELRVQTAGRKLANMIFTDKLNGRTYDLGPDFFSLVIADSEPDEFLSKEVVKESTHVLRASDLAAGKLTKTDIPGDPKARRLVERANGSRLTLPFAKTDSGLQLTWWAEVREGHPYVRIGLTILPEQGSLPAREITVLDFAAPEAEVVGSVKGAPVVAAGRRLFAGVEHPLSVNEADKGRVTAKIKHKTDLPNRAATTVSSVLGVSNPSQLRRTFQLAYLNEERARPYGAFLNYNSWYDIGYFDPYDEKAAMNVVQTFGEELVRKRGVVLDSFLFDDGWDDTQTLWKFHKGLPNEFRDIRKLAESYGAAPGVWFSPWGGYGKPKENRLAAANGKFETNESGFALAGPKYYDHFRDMCLHMIRENGINHFKLDGTSGVERLIPGSKFASDFEAIINLIDGLRKERPDLYVNLTTGTWASPFWFGIADSIWRGGWDHEFIGEGSDRNQWMTFRDGQIYANNVAVSPLFPINSLMTHGVIYTKRARNLQKVEGNDLTNEIWSGFGSGTQMQEMYITPSLLTQPEWDTLAAAAKWARNNEGTLVDTHWVGGDPAKLDVYGWAAWSPEKGILTLRNPSSVPQTWSFEAASVFELPVGAPLRYKLSSPKGDKLPVDRIEAGKPVSLTLQPYEVVVLEATPE</sequence>
<reference evidence="3" key="1">
    <citation type="submission" date="2016-09" db="EMBL/GenBank/DDBJ databases">
        <authorList>
            <person name="Koehorst J."/>
        </authorList>
    </citation>
    <scope>NUCLEOTIDE SEQUENCE [LARGE SCALE GENOMIC DNA]</scope>
</reference>
<evidence type="ECO:0000313" key="3">
    <source>
        <dbReference type="Proteomes" id="UP000176204"/>
    </source>
</evidence>
<evidence type="ECO:0000256" key="1">
    <source>
        <dbReference type="SAM" id="SignalP"/>
    </source>
</evidence>
<gene>
    <name evidence="2" type="ORF">PYTT_2038</name>
</gene>